<evidence type="ECO:0000313" key="1">
    <source>
        <dbReference type="EMBL" id="KAK0395455.1"/>
    </source>
</evidence>
<proteinExistence type="predicted"/>
<keyword evidence="2" id="KW-1185">Reference proteome</keyword>
<accession>A0AA39GXL7</accession>
<dbReference type="Proteomes" id="UP001175271">
    <property type="component" value="Unassembled WGS sequence"/>
</dbReference>
<name>A0AA39GXL7_9BILA</name>
<comment type="caution">
    <text evidence="1">The sequence shown here is derived from an EMBL/GenBank/DDBJ whole genome shotgun (WGS) entry which is preliminary data.</text>
</comment>
<dbReference type="EMBL" id="JAUCMV010000005">
    <property type="protein sequence ID" value="KAK0395455.1"/>
    <property type="molecule type" value="Genomic_DNA"/>
</dbReference>
<organism evidence="1 2">
    <name type="scientific">Steinernema hermaphroditum</name>
    <dbReference type="NCBI Taxonomy" id="289476"/>
    <lineage>
        <taxon>Eukaryota</taxon>
        <taxon>Metazoa</taxon>
        <taxon>Ecdysozoa</taxon>
        <taxon>Nematoda</taxon>
        <taxon>Chromadorea</taxon>
        <taxon>Rhabditida</taxon>
        <taxon>Tylenchina</taxon>
        <taxon>Panagrolaimomorpha</taxon>
        <taxon>Strongyloidoidea</taxon>
        <taxon>Steinernematidae</taxon>
        <taxon>Steinernema</taxon>
    </lineage>
</organism>
<protein>
    <recommendedName>
        <fullName evidence="3">Metallothionein</fullName>
    </recommendedName>
</protein>
<reference evidence="1" key="1">
    <citation type="submission" date="2023-06" db="EMBL/GenBank/DDBJ databases">
        <title>Genomic analysis of the entomopathogenic nematode Steinernema hermaphroditum.</title>
        <authorList>
            <person name="Schwarz E.M."/>
            <person name="Heppert J.K."/>
            <person name="Baniya A."/>
            <person name="Schwartz H.T."/>
            <person name="Tan C.-H."/>
            <person name="Antoshechkin I."/>
            <person name="Sternberg P.W."/>
            <person name="Goodrich-Blair H."/>
            <person name="Dillman A.R."/>
        </authorList>
    </citation>
    <scope>NUCLEOTIDE SEQUENCE</scope>
    <source>
        <strain evidence="1">PS9179</strain>
        <tissue evidence="1">Whole animal</tissue>
    </source>
</reference>
<gene>
    <name evidence="1" type="ORF">QR680_001285</name>
</gene>
<evidence type="ECO:0000313" key="2">
    <source>
        <dbReference type="Proteomes" id="UP001175271"/>
    </source>
</evidence>
<evidence type="ECO:0008006" key="3">
    <source>
        <dbReference type="Google" id="ProtNLM"/>
    </source>
</evidence>
<dbReference type="AlphaFoldDB" id="A0AA39GXL7"/>
<sequence length="73" mass="7567">MDCGCGFDCSICSGCGATKCKCSCVCNRRFIGSPNGSDEEISISAAILLTLSQLDVKATKFNSLGTAIRSGSY</sequence>